<feature type="transmembrane region" description="Helical" evidence="10">
    <location>
        <begin position="247"/>
        <end position="267"/>
    </location>
</feature>
<dbReference type="GO" id="GO:0046677">
    <property type="term" value="P:response to antibiotic"/>
    <property type="evidence" value="ECO:0007669"/>
    <property type="project" value="UniProtKB-KW"/>
</dbReference>
<feature type="transmembrane region" description="Helical" evidence="10">
    <location>
        <begin position="396"/>
        <end position="419"/>
    </location>
</feature>
<proteinExistence type="inferred from homology"/>
<keyword evidence="6 10" id="KW-0812">Transmembrane</keyword>
<feature type="transmembrane region" description="Helical" evidence="10">
    <location>
        <begin position="21"/>
        <end position="40"/>
    </location>
</feature>
<dbReference type="Proteomes" id="UP000070326">
    <property type="component" value="Unassembled WGS sequence"/>
</dbReference>
<evidence type="ECO:0000313" key="11">
    <source>
        <dbReference type="EMBL" id="KXI13360.1"/>
    </source>
</evidence>
<dbReference type="eggNOG" id="COG0534">
    <property type="taxonomic scope" value="Bacteria"/>
</dbReference>
<name>A0A135YVF3_9FIRM</name>
<dbReference type="PANTHER" id="PTHR43823">
    <property type="entry name" value="SPORULATION PROTEIN YKVU"/>
    <property type="match status" value="1"/>
</dbReference>
<feature type="transmembrane region" description="Helical" evidence="10">
    <location>
        <begin position="324"/>
        <end position="346"/>
    </location>
</feature>
<feature type="transmembrane region" description="Helical" evidence="10">
    <location>
        <begin position="145"/>
        <end position="162"/>
    </location>
</feature>
<feature type="transmembrane region" description="Helical" evidence="10">
    <location>
        <begin position="425"/>
        <end position="447"/>
    </location>
</feature>
<comment type="subcellular location">
    <subcellularLocation>
        <location evidence="1">Cell membrane</location>
        <topology evidence="1">Multi-pass membrane protein</topology>
    </subcellularLocation>
</comment>
<organism evidence="11 12">
    <name type="scientific">Peptostreptococcus anaerobius</name>
    <dbReference type="NCBI Taxonomy" id="1261"/>
    <lineage>
        <taxon>Bacteria</taxon>
        <taxon>Bacillati</taxon>
        <taxon>Bacillota</taxon>
        <taxon>Clostridia</taxon>
        <taxon>Peptostreptococcales</taxon>
        <taxon>Peptostreptococcaceae</taxon>
        <taxon>Peptostreptococcus</taxon>
    </lineage>
</organism>
<keyword evidence="9" id="KW-0046">Antibiotic resistance</keyword>
<dbReference type="InterPro" id="IPR051327">
    <property type="entry name" value="MATE_MepA_subfamily"/>
</dbReference>
<keyword evidence="4" id="KW-0813">Transport</keyword>
<evidence type="ECO:0000256" key="6">
    <source>
        <dbReference type="ARBA" id="ARBA00022692"/>
    </source>
</evidence>
<dbReference type="InterPro" id="IPR045070">
    <property type="entry name" value="MATE_MepA-like"/>
</dbReference>
<keyword evidence="5" id="KW-1003">Cell membrane</keyword>
<evidence type="ECO:0000256" key="4">
    <source>
        <dbReference type="ARBA" id="ARBA00022448"/>
    </source>
</evidence>
<dbReference type="RefSeq" id="WP_021935247.1">
    <property type="nucleotide sequence ID" value="NZ_CP096607.1"/>
</dbReference>
<evidence type="ECO:0000256" key="10">
    <source>
        <dbReference type="SAM" id="Phobius"/>
    </source>
</evidence>
<dbReference type="InterPro" id="IPR048279">
    <property type="entry name" value="MdtK-like"/>
</dbReference>
<dbReference type="CDD" id="cd13143">
    <property type="entry name" value="MATE_MepA_like"/>
    <property type="match status" value="1"/>
</dbReference>
<feature type="transmembrane region" description="Helical" evidence="10">
    <location>
        <begin position="279"/>
        <end position="303"/>
    </location>
</feature>
<dbReference type="AlphaFoldDB" id="A0A135YVF3"/>
<accession>A0A135YVF3</accession>
<evidence type="ECO:0000256" key="3">
    <source>
        <dbReference type="ARBA" id="ARBA00022106"/>
    </source>
</evidence>
<dbReference type="STRING" id="1261.HMPREF3195_00753"/>
<evidence type="ECO:0000256" key="7">
    <source>
        <dbReference type="ARBA" id="ARBA00022989"/>
    </source>
</evidence>
<protein>
    <recommendedName>
        <fullName evidence="3">Multidrug export protein MepA</fullName>
    </recommendedName>
</protein>
<dbReference type="PATRIC" id="fig|1261.5.peg.759"/>
<feature type="transmembrane region" description="Helical" evidence="10">
    <location>
        <begin position="60"/>
        <end position="91"/>
    </location>
</feature>
<gene>
    <name evidence="11" type="ORF">HMPREF3195_00753</name>
</gene>
<keyword evidence="8 10" id="KW-0472">Membrane</keyword>
<feature type="transmembrane region" description="Helical" evidence="10">
    <location>
        <begin position="174"/>
        <end position="197"/>
    </location>
</feature>
<comment type="similarity">
    <text evidence="2">Belongs to the multi antimicrobial extrusion (MATE) (TC 2.A.66.1) family. MepA subfamily.</text>
</comment>
<evidence type="ECO:0000313" key="12">
    <source>
        <dbReference type="Proteomes" id="UP000070326"/>
    </source>
</evidence>
<dbReference type="GO" id="GO:0005886">
    <property type="term" value="C:plasma membrane"/>
    <property type="evidence" value="ECO:0007669"/>
    <property type="project" value="UniProtKB-SubCell"/>
</dbReference>
<evidence type="ECO:0000256" key="8">
    <source>
        <dbReference type="ARBA" id="ARBA00023136"/>
    </source>
</evidence>
<dbReference type="Pfam" id="PF01554">
    <property type="entry name" value="MatE"/>
    <property type="match status" value="2"/>
</dbReference>
<sequence length="457" mass="49581">MEQTRDKIQINNPLGYEKISKLLYQFSIPAIIGMMVNALYNVVDRMFIGNAPDLGANGLAGITISFPAMIITLAIGILFGQGGATVFSISLGQGKIDKAEKSIGNAVAMLIIVGSVITILGEVFLKPLMTAFGASEAVLPYSIEYMRIIFMGTIFQVLGMGFNNFLRAIGEPKLAMITMFVGAGVNILLDPLFIFVFKMGMSGAATATVISQLISLVWSASHFLKKDAPHRLRIENMKIVPKISKEVLMLGLPGFMLQLATSVLNLILNTYLARYGGDIAISGMGIINSIQMLMIMPIIGLNQGLQPIVSFNYGAKNYTRVRQAATASIIVATIISFSGFLLAMFGTRALVGLFNRQENLMNFGVMALRIWMMCLPVVGFQIVGSNFFQAIGKPKIAMLLTLTRQVIILMPAIIIFSKIAGLNGILYSAPFADLSSAILTSTFFFSFMKKLKNTPAN</sequence>
<evidence type="ECO:0000256" key="2">
    <source>
        <dbReference type="ARBA" id="ARBA00008417"/>
    </source>
</evidence>
<dbReference type="PIRSF" id="PIRSF006603">
    <property type="entry name" value="DinF"/>
    <property type="match status" value="1"/>
</dbReference>
<dbReference type="GO" id="GO:0015297">
    <property type="term" value="F:antiporter activity"/>
    <property type="evidence" value="ECO:0007669"/>
    <property type="project" value="InterPro"/>
</dbReference>
<feature type="transmembrane region" description="Helical" evidence="10">
    <location>
        <begin position="103"/>
        <end position="125"/>
    </location>
</feature>
<comment type="caution">
    <text evidence="11">The sequence shown here is derived from an EMBL/GenBank/DDBJ whole genome shotgun (WGS) entry which is preliminary data.</text>
</comment>
<keyword evidence="7 10" id="KW-1133">Transmembrane helix</keyword>
<reference evidence="11 12" key="1">
    <citation type="submission" date="2016-02" db="EMBL/GenBank/DDBJ databases">
        <authorList>
            <person name="Wen L."/>
            <person name="He K."/>
            <person name="Yang H."/>
        </authorList>
    </citation>
    <scope>NUCLEOTIDE SEQUENCE [LARGE SCALE GENOMIC DNA]</scope>
    <source>
        <strain evidence="11 12">MJR8628A</strain>
    </source>
</reference>
<dbReference type="EMBL" id="LSQZ01000024">
    <property type="protein sequence ID" value="KXI13360.1"/>
    <property type="molecule type" value="Genomic_DNA"/>
</dbReference>
<evidence type="ECO:0000256" key="1">
    <source>
        <dbReference type="ARBA" id="ARBA00004651"/>
    </source>
</evidence>
<dbReference type="NCBIfam" id="TIGR00797">
    <property type="entry name" value="matE"/>
    <property type="match status" value="1"/>
</dbReference>
<evidence type="ECO:0000256" key="9">
    <source>
        <dbReference type="ARBA" id="ARBA00023251"/>
    </source>
</evidence>
<dbReference type="GO" id="GO:0042910">
    <property type="term" value="F:xenobiotic transmembrane transporter activity"/>
    <property type="evidence" value="ECO:0007669"/>
    <property type="project" value="InterPro"/>
</dbReference>
<feature type="transmembrane region" description="Helical" evidence="10">
    <location>
        <begin position="203"/>
        <end position="224"/>
    </location>
</feature>
<dbReference type="PANTHER" id="PTHR43823:SF3">
    <property type="entry name" value="MULTIDRUG EXPORT PROTEIN MEPA"/>
    <property type="match status" value="1"/>
</dbReference>
<feature type="transmembrane region" description="Helical" evidence="10">
    <location>
        <begin position="366"/>
        <end position="384"/>
    </location>
</feature>
<dbReference type="InterPro" id="IPR002528">
    <property type="entry name" value="MATE_fam"/>
</dbReference>
<evidence type="ECO:0000256" key="5">
    <source>
        <dbReference type="ARBA" id="ARBA00022475"/>
    </source>
</evidence>